<keyword evidence="1" id="KW-0812">Transmembrane</keyword>
<proteinExistence type="predicted"/>
<dbReference type="InterPro" id="IPR018750">
    <property type="entry name" value="DUF2306_membrane"/>
</dbReference>
<sequence>MITRTAGWVAIVLSVIILLIFAAIRLAAMAQDPPPTDAFGIRYVQHPWVALLHMVPGLLFLTLAPLQFVARIRQRRIGLHRGLGRALATCAAISGLFALVASFRLPAFGGVSTQTATVFFGAIFIFSLAKAIRHIRRKDICLHREWMIRTFALATGVASIRVFIGLFTALSDLGLEEVFGASFWLGFGVNLLMAEVWINRTRGR</sequence>
<evidence type="ECO:0000313" key="3">
    <source>
        <dbReference type="Proteomes" id="UP000178606"/>
    </source>
</evidence>
<evidence type="ECO:0000256" key="1">
    <source>
        <dbReference type="SAM" id="Phobius"/>
    </source>
</evidence>
<reference evidence="2 3" key="1">
    <citation type="journal article" date="2016" name="Nat. Commun.">
        <title>Thousands of microbial genomes shed light on interconnected biogeochemical processes in an aquifer system.</title>
        <authorList>
            <person name="Anantharaman K."/>
            <person name="Brown C.T."/>
            <person name="Hug L.A."/>
            <person name="Sharon I."/>
            <person name="Castelle C.J."/>
            <person name="Probst A.J."/>
            <person name="Thomas B.C."/>
            <person name="Singh A."/>
            <person name="Wilkins M.J."/>
            <person name="Karaoz U."/>
            <person name="Brodie E.L."/>
            <person name="Williams K.H."/>
            <person name="Hubbard S.S."/>
            <person name="Banfield J.F."/>
        </authorList>
    </citation>
    <scope>NUCLEOTIDE SEQUENCE [LARGE SCALE GENOMIC DNA]</scope>
    <source>
        <strain evidence="3">RIFCSPLOWO2_12_FULL_64_10</strain>
    </source>
</reference>
<protein>
    <recommendedName>
        <fullName evidence="4">DUF2306 domain-containing protein</fullName>
    </recommendedName>
</protein>
<keyword evidence="1" id="KW-0472">Membrane</keyword>
<accession>A0A1F6C422</accession>
<name>A0A1F6C422_HANXR</name>
<comment type="caution">
    <text evidence="2">The sequence shown here is derived from an EMBL/GenBank/DDBJ whole genome shotgun (WGS) entry which is preliminary data.</text>
</comment>
<organism evidence="2 3">
    <name type="scientific">Handelsmanbacteria sp. (strain RIFCSPLOWO2_12_FULL_64_10)</name>
    <dbReference type="NCBI Taxonomy" id="1817868"/>
    <lineage>
        <taxon>Bacteria</taxon>
        <taxon>Candidatus Handelsmaniibacteriota</taxon>
    </lineage>
</organism>
<evidence type="ECO:0000313" key="2">
    <source>
        <dbReference type="EMBL" id="OGG43930.1"/>
    </source>
</evidence>
<feature type="transmembrane region" description="Helical" evidence="1">
    <location>
        <begin position="107"/>
        <end position="129"/>
    </location>
</feature>
<feature type="transmembrane region" description="Helical" evidence="1">
    <location>
        <begin position="48"/>
        <end position="70"/>
    </location>
</feature>
<feature type="transmembrane region" description="Helical" evidence="1">
    <location>
        <begin position="82"/>
        <end position="101"/>
    </location>
</feature>
<dbReference type="AlphaFoldDB" id="A0A1F6C422"/>
<evidence type="ECO:0008006" key="4">
    <source>
        <dbReference type="Google" id="ProtNLM"/>
    </source>
</evidence>
<dbReference type="Proteomes" id="UP000178606">
    <property type="component" value="Unassembled WGS sequence"/>
</dbReference>
<feature type="transmembrane region" description="Helical" evidence="1">
    <location>
        <begin position="7"/>
        <end position="28"/>
    </location>
</feature>
<dbReference type="Pfam" id="PF10067">
    <property type="entry name" value="DUF2306"/>
    <property type="match status" value="1"/>
</dbReference>
<dbReference type="EMBL" id="MFKF01000422">
    <property type="protein sequence ID" value="OGG43930.1"/>
    <property type="molecule type" value="Genomic_DNA"/>
</dbReference>
<gene>
    <name evidence="2" type="ORF">A3F84_18910</name>
</gene>
<feature type="transmembrane region" description="Helical" evidence="1">
    <location>
        <begin position="181"/>
        <end position="198"/>
    </location>
</feature>
<keyword evidence="1" id="KW-1133">Transmembrane helix</keyword>
<feature type="transmembrane region" description="Helical" evidence="1">
    <location>
        <begin position="150"/>
        <end position="169"/>
    </location>
</feature>